<keyword evidence="3" id="KW-1185">Reference proteome</keyword>
<name>A0ABQ2LMJ2_9MICC</name>
<feature type="transmembrane region" description="Helical" evidence="1">
    <location>
        <begin position="12"/>
        <end position="30"/>
    </location>
</feature>
<dbReference type="EMBL" id="BMLQ01000001">
    <property type="protein sequence ID" value="GGO40238.1"/>
    <property type="molecule type" value="Genomic_DNA"/>
</dbReference>
<reference evidence="3" key="1">
    <citation type="journal article" date="2019" name="Int. J. Syst. Evol. Microbiol.">
        <title>The Global Catalogue of Microorganisms (GCM) 10K type strain sequencing project: providing services to taxonomists for standard genome sequencing and annotation.</title>
        <authorList>
            <consortium name="The Broad Institute Genomics Platform"/>
            <consortium name="The Broad Institute Genome Sequencing Center for Infectious Disease"/>
            <person name="Wu L."/>
            <person name="Ma J."/>
        </authorList>
    </citation>
    <scope>NUCLEOTIDE SEQUENCE [LARGE SCALE GENOMIC DNA]</scope>
    <source>
        <strain evidence="3">CGMCC 1.7064</strain>
    </source>
</reference>
<dbReference type="Proteomes" id="UP000642509">
    <property type="component" value="Unassembled WGS sequence"/>
</dbReference>
<dbReference type="InterPro" id="IPR021214">
    <property type="entry name" value="DUF2568"/>
</dbReference>
<comment type="caution">
    <text evidence="2">The sequence shown here is derived from an EMBL/GenBank/DDBJ whole genome shotgun (WGS) entry which is preliminary data.</text>
</comment>
<sequence>MPVTAGPALHAVLLFLLELGLLGAAGFWALTLFSSPWAAVVAVIVVAAAWGLLLSPKAPARPPWPWHAVAAHVLFVLGAVVLFAVGQPWIAAVYLAPILASVVLTIVYRDRAGRAMEPVRESAAPSGRRAAGR</sequence>
<dbReference type="RefSeq" id="WP_188803379.1">
    <property type="nucleotide sequence ID" value="NZ_BAAAOU010000003.1"/>
</dbReference>
<keyword evidence="1" id="KW-0812">Transmembrane</keyword>
<keyword evidence="1" id="KW-1133">Transmembrane helix</keyword>
<dbReference type="Pfam" id="PF10823">
    <property type="entry name" value="DUF2568"/>
    <property type="match status" value="1"/>
</dbReference>
<protein>
    <recommendedName>
        <fullName evidence="4">DUF2568 domain-containing protein</fullName>
    </recommendedName>
</protein>
<evidence type="ECO:0000256" key="1">
    <source>
        <dbReference type="SAM" id="Phobius"/>
    </source>
</evidence>
<feature type="transmembrane region" description="Helical" evidence="1">
    <location>
        <begin position="66"/>
        <end position="85"/>
    </location>
</feature>
<evidence type="ECO:0000313" key="2">
    <source>
        <dbReference type="EMBL" id="GGO40238.1"/>
    </source>
</evidence>
<feature type="transmembrane region" description="Helical" evidence="1">
    <location>
        <begin position="91"/>
        <end position="108"/>
    </location>
</feature>
<gene>
    <name evidence="2" type="ORF">GCM10010977_02180</name>
</gene>
<accession>A0ABQ2LMJ2</accession>
<evidence type="ECO:0000313" key="3">
    <source>
        <dbReference type="Proteomes" id="UP000642509"/>
    </source>
</evidence>
<keyword evidence="1" id="KW-0472">Membrane</keyword>
<feature type="transmembrane region" description="Helical" evidence="1">
    <location>
        <begin position="36"/>
        <end position="54"/>
    </location>
</feature>
<evidence type="ECO:0008006" key="4">
    <source>
        <dbReference type="Google" id="ProtNLM"/>
    </source>
</evidence>
<proteinExistence type="predicted"/>
<organism evidence="2 3">
    <name type="scientific">Citricoccus zhacaiensis</name>
    <dbReference type="NCBI Taxonomy" id="489142"/>
    <lineage>
        <taxon>Bacteria</taxon>
        <taxon>Bacillati</taxon>
        <taxon>Actinomycetota</taxon>
        <taxon>Actinomycetes</taxon>
        <taxon>Micrococcales</taxon>
        <taxon>Micrococcaceae</taxon>
        <taxon>Citricoccus</taxon>
    </lineage>
</organism>